<evidence type="ECO:0000313" key="2">
    <source>
        <dbReference type="EMBL" id="KAJ4939342.1"/>
    </source>
</evidence>
<feature type="region of interest" description="Disordered" evidence="1">
    <location>
        <begin position="440"/>
        <end position="466"/>
    </location>
</feature>
<name>A0AAD6FLE8_9TELE</name>
<evidence type="ECO:0000313" key="3">
    <source>
        <dbReference type="Proteomes" id="UP001219934"/>
    </source>
</evidence>
<feature type="region of interest" description="Disordered" evidence="1">
    <location>
        <begin position="134"/>
        <end position="217"/>
    </location>
</feature>
<dbReference type="Proteomes" id="UP001219934">
    <property type="component" value="Unassembled WGS sequence"/>
</dbReference>
<proteinExistence type="predicted"/>
<evidence type="ECO:0000256" key="1">
    <source>
        <dbReference type="SAM" id="MobiDB-lite"/>
    </source>
</evidence>
<organism evidence="2 3">
    <name type="scientific">Pogonophryne albipinna</name>
    <dbReference type="NCBI Taxonomy" id="1090488"/>
    <lineage>
        <taxon>Eukaryota</taxon>
        <taxon>Metazoa</taxon>
        <taxon>Chordata</taxon>
        <taxon>Craniata</taxon>
        <taxon>Vertebrata</taxon>
        <taxon>Euteleostomi</taxon>
        <taxon>Actinopterygii</taxon>
        <taxon>Neopterygii</taxon>
        <taxon>Teleostei</taxon>
        <taxon>Neoteleostei</taxon>
        <taxon>Acanthomorphata</taxon>
        <taxon>Eupercaria</taxon>
        <taxon>Perciformes</taxon>
        <taxon>Notothenioidei</taxon>
        <taxon>Pogonophryne</taxon>
    </lineage>
</organism>
<sequence>MRHPRYYEQHTYKPLSPITEILDEEEFPHLPQAEAPHNMTAFTATLYTIPTDDPPSPEHPISQLPGQTRQVPLHHRRVNYHRRSPCYLCPLAIPMLLHHRIHQDRHLNQDCQGPIRSGGPVVLPDTISPICSSPTVCAGPHRDSNQGKAPSDPRSDQLAGGNMMTESQKVKPTTNATHSDPSCTLPEGAQPPVHPPVGANASVIPTPIPSSPFNSPPPPLISPLPQPFTHADTTYRRKDRIDGTHPHIPTVIVFFGLNNREQDVHLTTLKQIRSIFRLAKTVFPGATFYFPHIQYSSSLPLTHQYNLDIINNTRFTDAKHLAGISDDIFTSRQDIIHCRAGPSMPSLVFPVRNHSCNIPEHCRNTFAASHPTCTLRSVSTLLLQDNECRSQGAHAIFGWQMFPKDLYKHRIQIQRAREMSPHVPVAQVDLQTFPIQEPINQSSHTRNSFPGHSRATDEETFKPRDRLDAAGLTEKRIQVLERYGLEYKSNLVGQAYDGASVMSGKHSGIQARIKESPTLDLCSAVDLVEALVKRFQDYRDETYFEGLWKEVLNTSAKCNVETDPIPKRKTKRSRMLDGHTVMSSV</sequence>
<protein>
    <submittedName>
        <fullName evidence="2">Uncharacterized protein</fullName>
    </submittedName>
</protein>
<dbReference type="AlphaFoldDB" id="A0AAD6FLE8"/>
<feature type="non-terminal residue" evidence="2">
    <location>
        <position position="1"/>
    </location>
</feature>
<feature type="compositionally biased region" description="Polar residues" evidence="1">
    <location>
        <begin position="440"/>
        <end position="450"/>
    </location>
</feature>
<dbReference type="EMBL" id="JAPTMU010000008">
    <property type="protein sequence ID" value="KAJ4939342.1"/>
    <property type="molecule type" value="Genomic_DNA"/>
</dbReference>
<feature type="compositionally biased region" description="Polar residues" evidence="1">
    <location>
        <begin position="164"/>
        <end position="182"/>
    </location>
</feature>
<reference evidence="2" key="1">
    <citation type="submission" date="2022-11" db="EMBL/GenBank/DDBJ databases">
        <title>Chromosome-level genome of Pogonophryne albipinna.</title>
        <authorList>
            <person name="Jo E."/>
        </authorList>
    </citation>
    <scope>NUCLEOTIDE SEQUENCE</scope>
    <source>
        <strain evidence="2">SGF0006</strain>
        <tissue evidence="2">Muscle</tissue>
    </source>
</reference>
<comment type="caution">
    <text evidence="2">The sequence shown here is derived from an EMBL/GenBank/DDBJ whole genome shotgun (WGS) entry which is preliminary data.</text>
</comment>
<feature type="compositionally biased region" description="Basic and acidic residues" evidence="1">
    <location>
        <begin position="454"/>
        <end position="466"/>
    </location>
</feature>
<keyword evidence="3" id="KW-1185">Reference proteome</keyword>
<feature type="compositionally biased region" description="Pro residues" evidence="1">
    <location>
        <begin position="206"/>
        <end position="217"/>
    </location>
</feature>
<feature type="compositionally biased region" description="Basic and acidic residues" evidence="1">
    <location>
        <begin position="140"/>
        <end position="155"/>
    </location>
</feature>
<gene>
    <name evidence="2" type="ORF">JOQ06_028791</name>
</gene>
<accession>A0AAD6FLE8</accession>